<name>A0A2P2INA4_RHIMU</name>
<sequence length="31" mass="3695">MISWLSSLRVWKWLSATVLIPFHATETIYNM</sequence>
<accession>A0A2P2INA4</accession>
<reference evidence="1" key="1">
    <citation type="submission" date="2018-02" db="EMBL/GenBank/DDBJ databases">
        <title>Rhizophora mucronata_Transcriptome.</title>
        <authorList>
            <person name="Meera S.P."/>
            <person name="Sreeshan A."/>
            <person name="Augustine A."/>
        </authorList>
    </citation>
    <scope>NUCLEOTIDE SEQUENCE</scope>
    <source>
        <tissue evidence="1">Leaf</tissue>
    </source>
</reference>
<proteinExistence type="predicted"/>
<protein>
    <submittedName>
        <fullName evidence="1">Transcription factor bHLH130 isoform X1</fullName>
    </submittedName>
</protein>
<evidence type="ECO:0000313" key="1">
    <source>
        <dbReference type="EMBL" id="MBW82697.1"/>
    </source>
</evidence>
<dbReference type="AlphaFoldDB" id="A0A2P2INA4"/>
<organism evidence="1">
    <name type="scientific">Rhizophora mucronata</name>
    <name type="common">Asiatic mangrove</name>
    <dbReference type="NCBI Taxonomy" id="61149"/>
    <lineage>
        <taxon>Eukaryota</taxon>
        <taxon>Viridiplantae</taxon>
        <taxon>Streptophyta</taxon>
        <taxon>Embryophyta</taxon>
        <taxon>Tracheophyta</taxon>
        <taxon>Spermatophyta</taxon>
        <taxon>Magnoliopsida</taxon>
        <taxon>eudicotyledons</taxon>
        <taxon>Gunneridae</taxon>
        <taxon>Pentapetalae</taxon>
        <taxon>rosids</taxon>
        <taxon>fabids</taxon>
        <taxon>Malpighiales</taxon>
        <taxon>Rhizophoraceae</taxon>
        <taxon>Rhizophora</taxon>
    </lineage>
</organism>
<dbReference type="EMBL" id="GGEC01002214">
    <property type="protein sequence ID" value="MBW82697.1"/>
    <property type="molecule type" value="Transcribed_RNA"/>
</dbReference>